<dbReference type="PANTHER" id="PTHR42720:SF1">
    <property type="entry name" value="GLYCEROL 3-PHOSPHATE OXIDASE"/>
    <property type="match status" value="1"/>
</dbReference>
<feature type="domain" description="FAD dependent oxidoreductase" evidence="1">
    <location>
        <begin position="84"/>
        <end position="460"/>
    </location>
</feature>
<sequence length="591" mass="63984">MSSLKKLRKELAALDPSFRAEPDRGCILLTGESDDWQKIVKAGKLAVDKKKYLGVVNRINLKGFVQKTPEPVVRDLALDGRAPDVLVIGGGIVGCAAARELSAYKLDVMLAERGYDVALGGSSRNGGVVHVGINYSPRAQKHIYNNRGNAMYAGLCRDLGVPFEQKGQVLLIGKRWEKILCAVLKLNAKRLHIPGVKFMKRAELVSVEPHIPDWIYGGLYMPTGGITSPYQMTVALAENAVQNGAKICLNTVVEGMKVEDGKIREVYTNRGVIRPKLVINAAGVYSDVIADMAGDRTFTIHPRKGTDIILDKKKGYMVRTSMAKSPTTVPPPLAGEEEKHAGGLKAVVAALHSHTKGIASIHTADGNMIIGPDALEIPDREDTATTAESMNSIFDAQARISEGAGRADVIAYFAGVRAPTYEEDFVVRKGVYTENVIEAAGIQSPGITAAPAIAADVAKWAAEYLSRFGKVEKNAAFDPVRPKKPCLREMSEEERAKLIAENPDYGEIVCRCEEVSKGEILDALRSPLPVYTVDAVKRRVRPGMGRCQGGFCSPLVVKIIAEETGMSPEEVTKGNARARILFGDTKHPTES</sequence>
<feature type="domain" description="BFD-like [2Fe-2S]-binding" evidence="2">
    <location>
        <begin position="508"/>
        <end position="562"/>
    </location>
</feature>
<dbReference type="Proteomes" id="UP000824088">
    <property type="component" value="Unassembled WGS sequence"/>
</dbReference>
<evidence type="ECO:0000313" key="4">
    <source>
        <dbReference type="Proteomes" id="UP000824088"/>
    </source>
</evidence>
<organism evidence="3 4">
    <name type="scientific">Candidatus Limadaptatus stercorigallinarum</name>
    <dbReference type="NCBI Taxonomy" id="2840845"/>
    <lineage>
        <taxon>Bacteria</taxon>
        <taxon>Bacillati</taxon>
        <taxon>Bacillota</taxon>
        <taxon>Clostridia</taxon>
        <taxon>Eubacteriales</taxon>
        <taxon>Candidatus Limadaptatus</taxon>
    </lineage>
</organism>
<protein>
    <submittedName>
        <fullName evidence="3">NAD(P)/FAD-dependent oxidoreductase</fullName>
    </submittedName>
</protein>
<dbReference type="InterPro" id="IPR006076">
    <property type="entry name" value="FAD-dep_OxRdtase"/>
</dbReference>
<reference evidence="3" key="1">
    <citation type="submission" date="2020-10" db="EMBL/GenBank/DDBJ databases">
        <authorList>
            <person name="Gilroy R."/>
        </authorList>
    </citation>
    <scope>NUCLEOTIDE SEQUENCE</scope>
    <source>
        <strain evidence="3">1063</strain>
    </source>
</reference>
<dbReference type="InterPro" id="IPR036188">
    <property type="entry name" value="FAD/NAD-bd_sf"/>
</dbReference>
<dbReference type="Pfam" id="PF04324">
    <property type="entry name" value="Fer2_BFD"/>
    <property type="match status" value="1"/>
</dbReference>
<dbReference type="SUPFAM" id="SSF51905">
    <property type="entry name" value="FAD/NAD(P)-binding domain"/>
    <property type="match status" value="1"/>
</dbReference>
<dbReference type="InterPro" id="IPR007419">
    <property type="entry name" value="BFD-like_2Fe2S-bd_dom"/>
</dbReference>
<dbReference type="CDD" id="cd19946">
    <property type="entry name" value="GlpA-like_Fer2_BFD-like"/>
    <property type="match status" value="1"/>
</dbReference>
<dbReference type="Gene3D" id="3.30.9.10">
    <property type="entry name" value="D-Amino Acid Oxidase, subunit A, domain 2"/>
    <property type="match status" value="1"/>
</dbReference>
<dbReference type="InterPro" id="IPR052745">
    <property type="entry name" value="G3P_Oxidase/Oxidoreductase"/>
</dbReference>
<evidence type="ECO:0000313" key="3">
    <source>
        <dbReference type="EMBL" id="HIU21784.1"/>
    </source>
</evidence>
<dbReference type="EMBL" id="DVMN01000110">
    <property type="protein sequence ID" value="HIU21784.1"/>
    <property type="molecule type" value="Genomic_DNA"/>
</dbReference>
<evidence type="ECO:0000259" key="2">
    <source>
        <dbReference type="Pfam" id="PF04324"/>
    </source>
</evidence>
<proteinExistence type="predicted"/>
<name>A0A9D1HSM5_9FIRM</name>
<dbReference type="Gene3D" id="3.50.50.60">
    <property type="entry name" value="FAD/NAD(P)-binding domain"/>
    <property type="match status" value="1"/>
</dbReference>
<reference evidence="3" key="2">
    <citation type="journal article" date="2021" name="PeerJ">
        <title>Extensive microbial diversity within the chicken gut microbiome revealed by metagenomics and culture.</title>
        <authorList>
            <person name="Gilroy R."/>
            <person name="Ravi A."/>
            <person name="Getino M."/>
            <person name="Pursley I."/>
            <person name="Horton D.L."/>
            <person name="Alikhan N.F."/>
            <person name="Baker D."/>
            <person name="Gharbi K."/>
            <person name="Hall N."/>
            <person name="Watson M."/>
            <person name="Adriaenssens E.M."/>
            <person name="Foster-Nyarko E."/>
            <person name="Jarju S."/>
            <person name="Secka A."/>
            <person name="Antonio M."/>
            <person name="Oren A."/>
            <person name="Chaudhuri R.R."/>
            <person name="La Ragione R."/>
            <person name="Hildebrand F."/>
            <person name="Pallen M.J."/>
        </authorList>
    </citation>
    <scope>NUCLEOTIDE SEQUENCE</scope>
    <source>
        <strain evidence="3">1063</strain>
    </source>
</reference>
<comment type="caution">
    <text evidence="3">The sequence shown here is derived from an EMBL/GenBank/DDBJ whole genome shotgun (WGS) entry which is preliminary data.</text>
</comment>
<dbReference type="InterPro" id="IPR041854">
    <property type="entry name" value="BFD-like_2Fe2S-bd_dom_sf"/>
</dbReference>
<gene>
    <name evidence="3" type="ORF">IAD51_06120</name>
</gene>
<dbReference type="PANTHER" id="PTHR42720">
    <property type="entry name" value="GLYCEROL-3-PHOSPHATE DEHYDROGENASE"/>
    <property type="match status" value="1"/>
</dbReference>
<dbReference type="Gene3D" id="1.10.10.1100">
    <property type="entry name" value="BFD-like [2Fe-2S]-binding domain"/>
    <property type="match status" value="1"/>
</dbReference>
<dbReference type="AlphaFoldDB" id="A0A9D1HSM5"/>
<accession>A0A9D1HSM5</accession>
<evidence type="ECO:0000259" key="1">
    <source>
        <dbReference type="Pfam" id="PF01266"/>
    </source>
</evidence>
<dbReference type="Pfam" id="PF01266">
    <property type="entry name" value="DAO"/>
    <property type="match status" value="1"/>
</dbReference>